<comment type="caution">
    <text evidence="1">The sequence shown here is derived from an EMBL/GenBank/DDBJ whole genome shotgun (WGS) entry which is preliminary data.</text>
</comment>
<reference evidence="1" key="1">
    <citation type="submission" date="2021-11" db="EMBL/GenBank/DDBJ databases">
        <title>Streptomyces corallinus and Kineosporia corallina sp. nov., two new coral-derived marine actinobacteria.</title>
        <authorList>
            <person name="Buangrab K."/>
            <person name="Sutthacheep M."/>
            <person name="Yeemin T."/>
            <person name="Harunari E."/>
            <person name="Igarashi Y."/>
            <person name="Sripreechasak P."/>
            <person name="Kanchanasin P."/>
            <person name="Tanasupawat S."/>
            <person name="Phongsopitanun W."/>
        </authorList>
    </citation>
    <scope>NUCLEOTIDE SEQUENCE</scope>
    <source>
        <strain evidence="1">JCM 31032</strain>
    </source>
</reference>
<gene>
    <name evidence="1" type="ORF">LR394_20735</name>
</gene>
<dbReference type="Proteomes" id="UP001138997">
    <property type="component" value="Unassembled WGS sequence"/>
</dbReference>
<organism evidence="1 2">
    <name type="scientific">Kineosporia babensis</name>
    <dbReference type="NCBI Taxonomy" id="499548"/>
    <lineage>
        <taxon>Bacteria</taxon>
        <taxon>Bacillati</taxon>
        <taxon>Actinomycetota</taxon>
        <taxon>Actinomycetes</taxon>
        <taxon>Kineosporiales</taxon>
        <taxon>Kineosporiaceae</taxon>
        <taxon>Kineosporia</taxon>
    </lineage>
</organism>
<proteinExistence type="predicted"/>
<name>A0A9X1NH04_9ACTN</name>
<evidence type="ECO:0000313" key="2">
    <source>
        <dbReference type="Proteomes" id="UP001138997"/>
    </source>
</evidence>
<accession>A0A9X1NH04</accession>
<dbReference type="RefSeq" id="WP_231444439.1">
    <property type="nucleotide sequence ID" value="NZ_JAJOMB010000011.1"/>
</dbReference>
<keyword evidence="2" id="KW-1185">Reference proteome</keyword>
<dbReference type="EMBL" id="JAJOMB010000011">
    <property type="protein sequence ID" value="MCD5313339.1"/>
    <property type="molecule type" value="Genomic_DNA"/>
</dbReference>
<dbReference type="AlphaFoldDB" id="A0A9X1NH04"/>
<protein>
    <submittedName>
        <fullName evidence="1">Uncharacterized protein</fullName>
    </submittedName>
</protein>
<sequence>MSLILTAVVAGESKAETNTMLGAVEDDFTSLYSVLRERLAGRPGALQALEEYVNQPESDREELIAGLTQAGATHDPQVLRTAFKVMQRIDPEGSANGNYELTRV</sequence>
<evidence type="ECO:0000313" key="1">
    <source>
        <dbReference type="EMBL" id="MCD5313339.1"/>
    </source>
</evidence>